<dbReference type="Pfam" id="PF14584">
    <property type="entry name" value="DUF4446"/>
    <property type="match status" value="1"/>
</dbReference>
<dbReference type="EMBL" id="VBAK01000114">
    <property type="protein sequence ID" value="TMI90273.1"/>
    <property type="molecule type" value="Genomic_DNA"/>
</dbReference>
<keyword evidence="2" id="KW-1133">Transmembrane helix</keyword>
<feature type="transmembrane region" description="Helical" evidence="2">
    <location>
        <begin position="174"/>
        <end position="193"/>
    </location>
</feature>
<dbReference type="Proteomes" id="UP000318509">
    <property type="component" value="Unassembled WGS sequence"/>
</dbReference>
<feature type="compositionally biased region" description="Basic and acidic residues" evidence="1">
    <location>
        <begin position="22"/>
        <end position="71"/>
    </location>
</feature>
<proteinExistence type="predicted"/>
<name>A0A537K3B2_9BACT</name>
<accession>A0A537K3B2</accession>
<gene>
    <name evidence="3" type="ORF">E6H00_07580</name>
</gene>
<evidence type="ECO:0000256" key="2">
    <source>
        <dbReference type="SAM" id="Phobius"/>
    </source>
</evidence>
<sequence length="319" mass="34150">MGAQDHARRLRVHRGAACVGGREADHRGAQHSGVPEERGRDHRPQERDLRGGRCRGHERDHRDAAGRDRNGQNHPRPGASGRAPVRGGIEPRAAGRERPRVLAAPPCPPRSPPREISGTICTAPSGRTSHSARTRCWGAGEAGARRERRPQQRIWGPTPTEDGPVFTALTDAQAWLAVVILVAALVLAVTLFAGTRAVRSGRAPAAQGAMDEASLLRELSAIDTRLTALEEGIGRVAEALPRVVQGVGVVRYNPFPEMGSNMSFSVAFLDGRANGVVVSVLTNREGSRVYGKAVEGGTSSYPLSEEERQALALAQENRA</sequence>
<dbReference type="InterPro" id="IPR027981">
    <property type="entry name" value="DUF4446"/>
</dbReference>
<organism evidence="3 4">
    <name type="scientific">Candidatus Segetimicrobium genomatis</name>
    <dbReference type="NCBI Taxonomy" id="2569760"/>
    <lineage>
        <taxon>Bacteria</taxon>
        <taxon>Bacillati</taxon>
        <taxon>Candidatus Sysuimicrobiota</taxon>
        <taxon>Candidatus Sysuimicrobiia</taxon>
        <taxon>Candidatus Sysuimicrobiales</taxon>
        <taxon>Candidatus Segetimicrobiaceae</taxon>
        <taxon>Candidatus Segetimicrobium</taxon>
    </lineage>
</organism>
<feature type="compositionally biased region" description="Polar residues" evidence="1">
    <location>
        <begin position="119"/>
        <end position="131"/>
    </location>
</feature>
<keyword evidence="2" id="KW-0472">Membrane</keyword>
<comment type="caution">
    <text evidence="3">The sequence shown here is derived from an EMBL/GenBank/DDBJ whole genome shotgun (WGS) entry which is preliminary data.</text>
</comment>
<evidence type="ECO:0000313" key="3">
    <source>
        <dbReference type="EMBL" id="TMI90273.1"/>
    </source>
</evidence>
<dbReference type="AlphaFoldDB" id="A0A537K3B2"/>
<evidence type="ECO:0000313" key="4">
    <source>
        <dbReference type="Proteomes" id="UP000318509"/>
    </source>
</evidence>
<evidence type="ECO:0000256" key="1">
    <source>
        <dbReference type="SAM" id="MobiDB-lite"/>
    </source>
</evidence>
<feature type="region of interest" description="Disordered" evidence="1">
    <location>
        <begin position="1"/>
        <end position="159"/>
    </location>
</feature>
<protein>
    <submittedName>
        <fullName evidence="3">DUF4446 family protein</fullName>
    </submittedName>
</protein>
<keyword evidence="2" id="KW-0812">Transmembrane</keyword>
<reference evidence="3 4" key="1">
    <citation type="journal article" date="2019" name="Nat. Microbiol.">
        <title>Mediterranean grassland soil C-N compound turnover is dependent on rainfall and depth, and is mediated by genomically divergent microorganisms.</title>
        <authorList>
            <person name="Diamond S."/>
            <person name="Andeer P.F."/>
            <person name="Li Z."/>
            <person name="Crits-Christoph A."/>
            <person name="Burstein D."/>
            <person name="Anantharaman K."/>
            <person name="Lane K.R."/>
            <person name="Thomas B.C."/>
            <person name="Pan C."/>
            <person name="Northen T.R."/>
            <person name="Banfield J.F."/>
        </authorList>
    </citation>
    <scope>NUCLEOTIDE SEQUENCE [LARGE SCALE GENOMIC DNA]</scope>
    <source>
        <strain evidence="3">NP_3</strain>
    </source>
</reference>